<organism evidence="2">
    <name type="scientific">Rhodopseudomonas palustris (strain BisB18)</name>
    <dbReference type="NCBI Taxonomy" id="316056"/>
    <lineage>
        <taxon>Bacteria</taxon>
        <taxon>Pseudomonadati</taxon>
        <taxon>Pseudomonadota</taxon>
        <taxon>Alphaproteobacteria</taxon>
        <taxon>Hyphomicrobiales</taxon>
        <taxon>Nitrobacteraceae</taxon>
        <taxon>Rhodopseudomonas</taxon>
    </lineage>
</organism>
<sequence>MAKASDPTELWRNMLGEMSKGVQAFAHQAMASPEFNKVITEVGGVSADAQKQLGELMERYLTGMNLPSRAQLSDFGARLEAIETQLHEITQLLQQMQGAVTSPGPEMPASSKPPRGKRPPAAKGP</sequence>
<gene>
    <name evidence="2" type="ordered locus">RPC_1657</name>
</gene>
<feature type="compositionally biased region" description="Basic residues" evidence="1">
    <location>
        <begin position="114"/>
        <end position="125"/>
    </location>
</feature>
<evidence type="ECO:0000313" key="2">
    <source>
        <dbReference type="EMBL" id="ABD87219.1"/>
    </source>
</evidence>
<proteinExistence type="predicted"/>
<dbReference type="EMBL" id="CP000301">
    <property type="protein sequence ID" value="ABD87219.1"/>
    <property type="molecule type" value="Genomic_DNA"/>
</dbReference>
<evidence type="ECO:0000256" key="1">
    <source>
        <dbReference type="SAM" id="MobiDB-lite"/>
    </source>
</evidence>
<evidence type="ECO:0008006" key="3">
    <source>
        <dbReference type="Google" id="ProtNLM"/>
    </source>
</evidence>
<reference evidence="2" key="1">
    <citation type="submission" date="2006-03" db="EMBL/GenBank/DDBJ databases">
        <title>Complete sequence of Rhodopseudomonas palustris BisB18.</title>
        <authorList>
            <consortium name="US DOE Joint Genome Institute"/>
            <person name="Copeland A."/>
            <person name="Lucas S."/>
            <person name="Lapidus A."/>
            <person name="Barry K."/>
            <person name="Detter J.C."/>
            <person name="Glavina del Rio T."/>
            <person name="Hammon N."/>
            <person name="Israni S."/>
            <person name="Dalin E."/>
            <person name="Tice H."/>
            <person name="Pitluck S."/>
            <person name="Chain P."/>
            <person name="Malfatti S."/>
            <person name="Shin M."/>
            <person name="Vergez L."/>
            <person name="Schmutz J."/>
            <person name="Larimer F."/>
            <person name="Land M."/>
            <person name="Hauser L."/>
            <person name="Pelletier D.A."/>
            <person name="Kyrpides N."/>
            <person name="Anderson I."/>
            <person name="Oda Y."/>
            <person name="Harwood C.S."/>
            <person name="Richardson P."/>
        </authorList>
    </citation>
    <scope>NUCLEOTIDE SEQUENCE [LARGE SCALE GENOMIC DNA]</scope>
    <source>
        <strain evidence="2">BisB18</strain>
    </source>
</reference>
<dbReference type="HOGENOM" id="CLU_160466_0_0_5"/>
<feature type="region of interest" description="Disordered" evidence="1">
    <location>
        <begin position="95"/>
        <end position="125"/>
    </location>
</feature>
<accession>Q218G7</accession>
<dbReference type="KEGG" id="rpc:RPC_1657"/>
<name>Q218G7_RHOPB</name>
<dbReference type="AlphaFoldDB" id="Q218G7"/>
<dbReference type="RefSeq" id="WP_011472123.1">
    <property type="nucleotide sequence ID" value="NC_007925.1"/>
</dbReference>
<protein>
    <recommendedName>
        <fullName evidence="3">Poly(3-hydroxyalkanoate) polymerase subunit PhaE</fullName>
    </recommendedName>
</protein>
<dbReference type="OrthoDB" id="7569374at2"/>
<dbReference type="eggNOG" id="ENOG5033FV9">
    <property type="taxonomic scope" value="Bacteria"/>
</dbReference>
<dbReference type="STRING" id="316056.RPC_1657"/>